<keyword evidence="2" id="KW-1185">Reference proteome</keyword>
<accession>A0A9D3Y3F2</accession>
<organism evidence="1 2">
    <name type="scientific">Dreissena polymorpha</name>
    <name type="common">Zebra mussel</name>
    <name type="synonym">Mytilus polymorpha</name>
    <dbReference type="NCBI Taxonomy" id="45954"/>
    <lineage>
        <taxon>Eukaryota</taxon>
        <taxon>Metazoa</taxon>
        <taxon>Spiralia</taxon>
        <taxon>Lophotrochozoa</taxon>
        <taxon>Mollusca</taxon>
        <taxon>Bivalvia</taxon>
        <taxon>Autobranchia</taxon>
        <taxon>Heteroconchia</taxon>
        <taxon>Euheterodonta</taxon>
        <taxon>Imparidentia</taxon>
        <taxon>Neoheterodontei</taxon>
        <taxon>Myida</taxon>
        <taxon>Dreissenoidea</taxon>
        <taxon>Dreissenidae</taxon>
        <taxon>Dreissena</taxon>
    </lineage>
</organism>
<protein>
    <submittedName>
        <fullName evidence="1">Uncharacterized protein</fullName>
    </submittedName>
</protein>
<name>A0A9D3Y3F2_DREPO</name>
<dbReference type="Proteomes" id="UP000828390">
    <property type="component" value="Unassembled WGS sequence"/>
</dbReference>
<reference evidence="1" key="1">
    <citation type="journal article" date="2019" name="bioRxiv">
        <title>The Genome of the Zebra Mussel, Dreissena polymorpha: A Resource for Invasive Species Research.</title>
        <authorList>
            <person name="McCartney M.A."/>
            <person name="Auch B."/>
            <person name="Kono T."/>
            <person name="Mallez S."/>
            <person name="Zhang Y."/>
            <person name="Obille A."/>
            <person name="Becker A."/>
            <person name="Abrahante J.E."/>
            <person name="Garbe J."/>
            <person name="Badalamenti J.P."/>
            <person name="Herman A."/>
            <person name="Mangelson H."/>
            <person name="Liachko I."/>
            <person name="Sullivan S."/>
            <person name="Sone E.D."/>
            <person name="Koren S."/>
            <person name="Silverstein K.A.T."/>
            <person name="Beckman K.B."/>
            <person name="Gohl D.M."/>
        </authorList>
    </citation>
    <scope>NUCLEOTIDE SEQUENCE</scope>
    <source>
        <strain evidence="1">Duluth1</strain>
        <tissue evidence="1">Whole animal</tissue>
    </source>
</reference>
<sequence length="71" mass="8230">MCVSVLRKFCEKLENQRDKLVEFIGDTDQVFIDLMLDEDCQLMLDTEWCIGGLEQVIRESEERLSKAASES</sequence>
<evidence type="ECO:0000313" key="2">
    <source>
        <dbReference type="Proteomes" id="UP000828390"/>
    </source>
</evidence>
<comment type="caution">
    <text evidence="1">The sequence shown here is derived from an EMBL/GenBank/DDBJ whole genome shotgun (WGS) entry which is preliminary data.</text>
</comment>
<proteinExistence type="predicted"/>
<dbReference type="EMBL" id="JAIWYP010000041">
    <property type="protein sequence ID" value="KAH3691232.1"/>
    <property type="molecule type" value="Genomic_DNA"/>
</dbReference>
<evidence type="ECO:0000313" key="1">
    <source>
        <dbReference type="EMBL" id="KAH3691232.1"/>
    </source>
</evidence>
<gene>
    <name evidence="1" type="ORF">DPMN_193180</name>
</gene>
<reference evidence="1" key="2">
    <citation type="submission" date="2020-11" db="EMBL/GenBank/DDBJ databases">
        <authorList>
            <person name="McCartney M.A."/>
            <person name="Auch B."/>
            <person name="Kono T."/>
            <person name="Mallez S."/>
            <person name="Becker A."/>
            <person name="Gohl D.M."/>
            <person name="Silverstein K.A.T."/>
            <person name="Koren S."/>
            <person name="Bechman K.B."/>
            <person name="Herman A."/>
            <person name="Abrahante J.E."/>
            <person name="Garbe J."/>
        </authorList>
    </citation>
    <scope>NUCLEOTIDE SEQUENCE</scope>
    <source>
        <strain evidence="1">Duluth1</strain>
        <tissue evidence="1">Whole animal</tissue>
    </source>
</reference>
<dbReference type="AlphaFoldDB" id="A0A9D3Y3F2"/>